<organism evidence="7 8">
    <name type="scientific">Apiospora kogelbergensis</name>
    <dbReference type="NCBI Taxonomy" id="1337665"/>
    <lineage>
        <taxon>Eukaryota</taxon>
        <taxon>Fungi</taxon>
        <taxon>Dikarya</taxon>
        <taxon>Ascomycota</taxon>
        <taxon>Pezizomycotina</taxon>
        <taxon>Sordariomycetes</taxon>
        <taxon>Xylariomycetidae</taxon>
        <taxon>Amphisphaeriales</taxon>
        <taxon>Apiosporaceae</taxon>
        <taxon>Apiospora</taxon>
    </lineage>
</organism>
<dbReference type="Proteomes" id="UP001392437">
    <property type="component" value="Unassembled WGS sequence"/>
</dbReference>
<feature type="transmembrane region" description="Helical" evidence="5">
    <location>
        <begin position="144"/>
        <end position="162"/>
    </location>
</feature>
<evidence type="ECO:0000313" key="7">
    <source>
        <dbReference type="EMBL" id="KAK8105997.1"/>
    </source>
</evidence>
<gene>
    <name evidence="7" type="ORF">PG999_009356</name>
</gene>
<comment type="caution">
    <text evidence="7">The sequence shown here is derived from an EMBL/GenBank/DDBJ whole genome shotgun (WGS) entry which is preliminary data.</text>
</comment>
<dbReference type="PANTHER" id="PTHR34187:SF3">
    <property type="entry name" value="DUF DOMAIN PROTEIN (AFU_ORTHOLOGUE AFUA_6G11150)"/>
    <property type="match status" value="1"/>
</dbReference>
<evidence type="ECO:0000313" key="8">
    <source>
        <dbReference type="Proteomes" id="UP001392437"/>
    </source>
</evidence>
<proteinExistence type="predicted"/>
<dbReference type="InterPro" id="IPR052053">
    <property type="entry name" value="IM_YidH-like"/>
</dbReference>
<keyword evidence="3 5" id="KW-1133">Transmembrane helix</keyword>
<dbReference type="PANTHER" id="PTHR34187">
    <property type="entry name" value="FGR18P"/>
    <property type="match status" value="1"/>
</dbReference>
<keyword evidence="4 5" id="KW-0472">Membrane</keyword>
<feature type="domain" description="DUF202" evidence="6">
    <location>
        <begin position="101"/>
        <end position="165"/>
    </location>
</feature>
<evidence type="ECO:0000256" key="4">
    <source>
        <dbReference type="ARBA" id="ARBA00023136"/>
    </source>
</evidence>
<dbReference type="GO" id="GO:0012505">
    <property type="term" value="C:endomembrane system"/>
    <property type="evidence" value="ECO:0007669"/>
    <property type="project" value="UniProtKB-SubCell"/>
</dbReference>
<evidence type="ECO:0000256" key="5">
    <source>
        <dbReference type="SAM" id="Phobius"/>
    </source>
</evidence>
<dbReference type="Pfam" id="PF02656">
    <property type="entry name" value="DUF202"/>
    <property type="match status" value="1"/>
</dbReference>
<evidence type="ECO:0000256" key="1">
    <source>
        <dbReference type="ARBA" id="ARBA00004127"/>
    </source>
</evidence>
<evidence type="ECO:0000256" key="2">
    <source>
        <dbReference type="ARBA" id="ARBA00022692"/>
    </source>
</evidence>
<evidence type="ECO:0000256" key="3">
    <source>
        <dbReference type="ARBA" id="ARBA00022989"/>
    </source>
</evidence>
<feature type="transmembrane region" description="Helical" evidence="5">
    <location>
        <begin position="200"/>
        <end position="220"/>
    </location>
</feature>
<protein>
    <recommendedName>
        <fullName evidence="6">DUF202 domain-containing protein</fullName>
    </recommendedName>
</protein>
<evidence type="ECO:0000259" key="6">
    <source>
        <dbReference type="Pfam" id="PF02656"/>
    </source>
</evidence>
<dbReference type="EMBL" id="JAQQWP010000008">
    <property type="protein sequence ID" value="KAK8105997.1"/>
    <property type="molecule type" value="Genomic_DNA"/>
</dbReference>
<keyword evidence="8" id="KW-1185">Reference proteome</keyword>
<feature type="transmembrane region" description="Helical" evidence="5">
    <location>
        <begin position="113"/>
        <end position="132"/>
    </location>
</feature>
<reference evidence="7 8" key="1">
    <citation type="submission" date="2023-01" db="EMBL/GenBank/DDBJ databases">
        <title>Analysis of 21 Apiospora genomes using comparative genomics revels a genus with tremendous synthesis potential of carbohydrate active enzymes and secondary metabolites.</title>
        <authorList>
            <person name="Sorensen T."/>
        </authorList>
    </citation>
    <scope>NUCLEOTIDE SEQUENCE [LARGE SCALE GENOMIC DNA]</scope>
    <source>
        <strain evidence="7 8">CBS 117206</strain>
    </source>
</reference>
<keyword evidence="2 5" id="KW-0812">Transmembrane</keyword>
<dbReference type="AlphaFoldDB" id="A0AAW0QKI2"/>
<name>A0AAW0QKI2_9PEZI</name>
<sequence>MQRVSRENRNVEHGTASRTSRCCAGALSASKLGKPVEYPRDLMYAYRLIGIVFQCPLLTSKSERARNSHIQTTTSRPSDSPFWSWPFLGPLLLDNESSDARDHCANERTFLSYLRLSIYMAIVSVAIVVSFHLRSQPTALELRIAKPLGIIFWILAFACLLGRYRTNRVDYPDCEPLVYKNGSSQTVVITLTSSQQVMSLVALSIIGTCVILLVIARVQVD</sequence>
<accession>A0AAW0QKI2</accession>
<comment type="subcellular location">
    <subcellularLocation>
        <location evidence="1">Endomembrane system</location>
        <topology evidence="1">Multi-pass membrane protein</topology>
    </subcellularLocation>
</comment>
<dbReference type="InterPro" id="IPR003807">
    <property type="entry name" value="DUF202"/>
</dbReference>